<evidence type="ECO:0000313" key="7">
    <source>
        <dbReference type="EMBL" id="URE05479.1"/>
    </source>
</evidence>
<dbReference type="SMART" id="SM00744">
    <property type="entry name" value="RINGv"/>
    <property type="match status" value="1"/>
</dbReference>
<accession>A0A9E7K5Q0</accession>
<dbReference type="EMBL" id="CP097507">
    <property type="protein sequence ID" value="URE05479.1"/>
    <property type="molecule type" value="Genomic_DNA"/>
</dbReference>
<evidence type="ECO:0000256" key="1">
    <source>
        <dbReference type="ARBA" id="ARBA00022723"/>
    </source>
</evidence>
<evidence type="ECO:0000313" key="8">
    <source>
        <dbReference type="Proteomes" id="UP001055439"/>
    </source>
</evidence>
<evidence type="ECO:0000259" key="6">
    <source>
        <dbReference type="PROSITE" id="PS51292"/>
    </source>
</evidence>
<dbReference type="PANTHER" id="PTHR46214">
    <property type="entry name" value="ZINC FINGER, RING-CH-TYPE"/>
    <property type="match status" value="1"/>
</dbReference>
<dbReference type="InterPro" id="IPR013083">
    <property type="entry name" value="Znf_RING/FYVE/PHD"/>
</dbReference>
<evidence type="ECO:0000256" key="2">
    <source>
        <dbReference type="ARBA" id="ARBA00022771"/>
    </source>
</evidence>
<protein>
    <submittedName>
        <fullName evidence="7">RINGv</fullName>
    </submittedName>
</protein>
<keyword evidence="1" id="KW-0479">Metal-binding</keyword>
<feature type="region of interest" description="Disordered" evidence="4">
    <location>
        <begin position="127"/>
        <end position="152"/>
    </location>
</feature>
<name>A0A9E7K5Q0_9LILI</name>
<dbReference type="Gene3D" id="3.30.40.10">
    <property type="entry name" value="Zinc/RING finger domain, C3HC4 (zinc finger)"/>
    <property type="match status" value="1"/>
</dbReference>
<dbReference type="Proteomes" id="UP001055439">
    <property type="component" value="Chromosome 5"/>
</dbReference>
<dbReference type="PROSITE" id="PS51292">
    <property type="entry name" value="ZF_RING_CH"/>
    <property type="match status" value="1"/>
</dbReference>
<evidence type="ECO:0000256" key="4">
    <source>
        <dbReference type="SAM" id="MobiDB-lite"/>
    </source>
</evidence>
<organism evidence="7 8">
    <name type="scientific">Musa troglodytarum</name>
    <name type="common">fe'i banana</name>
    <dbReference type="NCBI Taxonomy" id="320322"/>
    <lineage>
        <taxon>Eukaryota</taxon>
        <taxon>Viridiplantae</taxon>
        <taxon>Streptophyta</taxon>
        <taxon>Embryophyta</taxon>
        <taxon>Tracheophyta</taxon>
        <taxon>Spermatophyta</taxon>
        <taxon>Magnoliopsida</taxon>
        <taxon>Liliopsida</taxon>
        <taxon>Zingiberales</taxon>
        <taxon>Musaceae</taxon>
        <taxon>Musa</taxon>
    </lineage>
</organism>
<keyword evidence="5" id="KW-0812">Transmembrane</keyword>
<feature type="compositionally biased region" description="Basic and acidic residues" evidence="4">
    <location>
        <begin position="1"/>
        <end position="14"/>
    </location>
</feature>
<keyword evidence="5" id="KW-0472">Membrane</keyword>
<feature type="domain" description="RING-CH-type" evidence="6">
    <location>
        <begin position="54"/>
        <end position="120"/>
    </location>
</feature>
<dbReference type="PANTHER" id="PTHR46214:SF30">
    <property type="entry name" value="OS01G0850200 PROTEIN"/>
    <property type="match status" value="1"/>
</dbReference>
<keyword evidence="5" id="KW-1133">Transmembrane helix</keyword>
<keyword evidence="3" id="KW-0862">Zinc</keyword>
<feature type="region of interest" description="Disordered" evidence="4">
    <location>
        <begin position="1"/>
        <end position="53"/>
    </location>
</feature>
<dbReference type="OrthoDB" id="1912066at2759"/>
<sequence length="185" mass="19679">MAEAARSSDGKAEPNHSAVIVHDRDGSSPQPRASSSGSASSPEVDPESALSVNPDPKAAGDCRICYLALDNAASESGPPIVLGCSCKHDLAAAHQRCAQTWFQAKGNRICEICGSTANNVVVSADAASTEQMNEGDDDPAMAPAQPSSSSSDRSLWRRQCFLNLLLTFLVFLCAFSWLYHYNLPY</sequence>
<feature type="transmembrane region" description="Helical" evidence="5">
    <location>
        <begin position="160"/>
        <end position="179"/>
    </location>
</feature>
<evidence type="ECO:0000256" key="3">
    <source>
        <dbReference type="ARBA" id="ARBA00022833"/>
    </source>
</evidence>
<gene>
    <name evidence="7" type="ORF">MUK42_19286</name>
</gene>
<dbReference type="SUPFAM" id="SSF57850">
    <property type="entry name" value="RING/U-box"/>
    <property type="match status" value="1"/>
</dbReference>
<dbReference type="GO" id="GO:0008270">
    <property type="term" value="F:zinc ion binding"/>
    <property type="evidence" value="ECO:0007669"/>
    <property type="project" value="UniProtKB-KW"/>
</dbReference>
<evidence type="ECO:0000256" key="5">
    <source>
        <dbReference type="SAM" id="Phobius"/>
    </source>
</evidence>
<feature type="compositionally biased region" description="Low complexity" evidence="4">
    <location>
        <begin position="140"/>
        <end position="152"/>
    </location>
</feature>
<reference evidence="7" key="1">
    <citation type="submission" date="2022-05" db="EMBL/GenBank/DDBJ databases">
        <title>The Musa troglodytarum L. genome provides insights into the mechanism of non-climacteric behaviour and enrichment of carotenoids.</title>
        <authorList>
            <person name="Wang J."/>
        </authorList>
    </citation>
    <scope>NUCLEOTIDE SEQUENCE</scope>
    <source>
        <tissue evidence="7">Leaf</tissue>
    </source>
</reference>
<keyword evidence="8" id="KW-1185">Reference proteome</keyword>
<dbReference type="Pfam" id="PF12906">
    <property type="entry name" value="RINGv"/>
    <property type="match status" value="1"/>
</dbReference>
<feature type="compositionally biased region" description="Low complexity" evidence="4">
    <location>
        <begin position="27"/>
        <end position="42"/>
    </location>
</feature>
<keyword evidence="2" id="KW-0863">Zinc-finger</keyword>
<proteinExistence type="predicted"/>
<dbReference type="AlphaFoldDB" id="A0A9E7K5Q0"/>
<dbReference type="InterPro" id="IPR011016">
    <property type="entry name" value="Znf_RING-CH"/>
</dbReference>